<dbReference type="EMBL" id="BSEO01000001">
    <property type="protein sequence ID" value="GLJ79231.1"/>
    <property type="molecule type" value="Genomic_DNA"/>
</dbReference>
<dbReference type="InterPro" id="IPR009057">
    <property type="entry name" value="Homeodomain-like_sf"/>
</dbReference>
<dbReference type="InterPro" id="IPR036271">
    <property type="entry name" value="Tet_transcr_reg_TetR-rel_C_sf"/>
</dbReference>
<evidence type="ECO:0000313" key="8">
    <source>
        <dbReference type="Proteomes" id="UP001142317"/>
    </source>
</evidence>
<dbReference type="InterPro" id="IPR023772">
    <property type="entry name" value="DNA-bd_HTH_TetR-type_CS"/>
</dbReference>
<dbReference type="InterPro" id="IPR050109">
    <property type="entry name" value="HTH-type_TetR-like_transc_reg"/>
</dbReference>
<keyword evidence="1" id="KW-0678">Repressor</keyword>
<dbReference type="InterPro" id="IPR001647">
    <property type="entry name" value="HTH_TetR"/>
</dbReference>
<dbReference type="GO" id="GO:0000976">
    <property type="term" value="F:transcription cis-regulatory region binding"/>
    <property type="evidence" value="ECO:0007669"/>
    <property type="project" value="TreeGrafter"/>
</dbReference>
<dbReference type="AlphaFoldDB" id="A0A9W6M2R7"/>
<evidence type="ECO:0000256" key="4">
    <source>
        <dbReference type="ARBA" id="ARBA00023163"/>
    </source>
</evidence>
<dbReference type="Gene3D" id="1.10.357.10">
    <property type="entry name" value="Tetracycline Repressor, domain 2"/>
    <property type="match status" value="1"/>
</dbReference>
<keyword evidence="8" id="KW-1185">Reference proteome</keyword>
<keyword evidence="2" id="KW-0805">Transcription regulation</keyword>
<dbReference type="Pfam" id="PF13977">
    <property type="entry name" value="TetR_C_6"/>
    <property type="match status" value="1"/>
</dbReference>
<evidence type="ECO:0000256" key="3">
    <source>
        <dbReference type="ARBA" id="ARBA00023125"/>
    </source>
</evidence>
<dbReference type="SUPFAM" id="SSF46689">
    <property type="entry name" value="Homeodomain-like"/>
    <property type="match status" value="1"/>
</dbReference>
<sequence length="194" mass="21053">MPKDTRARIVEAATALVRERGLGALSVRSVASAAGLAPTTLRGYFPSQAQLYSAVASEFVSVTLSDQRVHDEEVSPVERLHECMRQFLPEPKGARTALEGWFEYYRLSFGAEGNTAVRELLVAGRHASLSSIEGWLTVLAQQGHRCRRGIPQTAAGLLSVIDGLHLSMLADPELLSIDDAHDVLRDHVSASLHA</sequence>
<accession>A0A9W6M2R7</accession>
<evidence type="ECO:0000256" key="2">
    <source>
        <dbReference type="ARBA" id="ARBA00023015"/>
    </source>
</evidence>
<gene>
    <name evidence="7" type="ORF">GCM10017586_09130</name>
</gene>
<evidence type="ECO:0000256" key="5">
    <source>
        <dbReference type="PROSITE-ProRule" id="PRU00335"/>
    </source>
</evidence>
<reference evidence="7" key="1">
    <citation type="journal article" date="2014" name="Int. J. Syst. Evol. Microbiol.">
        <title>Complete genome sequence of Corynebacterium casei LMG S-19264T (=DSM 44701T), isolated from a smear-ripened cheese.</title>
        <authorList>
            <consortium name="US DOE Joint Genome Institute (JGI-PGF)"/>
            <person name="Walter F."/>
            <person name="Albersmeier A."/>
            <person name="Kalinowski J."/>
            <person name="Ruckert C."/>
        </authorList>
    </citation>
    <scope>NUCLEOTIDE SEQUENCE</scope>
    <source>
        <strain evidence="7">VKM Ac-1447</strain>
    </source>
</reference>
<organism evidence="7 8">
    <name type="scientific">Microbacterium imperiale</name>
    <dbReference type="NCBI Taxonomy" id="33884"/>
    <lineage>
        <taxon>Bacteria</taxon>
        <taxon>Bacillati</taxon>
        <taxon>Actinomycetota</taxon>
        <taxon>Actinomycetes</taxon>
        <taxon>Micrococcales</taxon>
        <taxon>Microbacteriaceae</taxon>
        <taxon>Microbacterium</taxon>
    </lineage>
</organism>
<dbReference type="PANTHER" id="PTHR30055">
    <property type="entry name" value="HTH-TYPE TRANSCRIPTIONAL REGULATOR RUTR"/>
    <property type="match status" value="1"/>
</dbReference>
<dbReference type="Pfam" id="PF00440">
    <property type="entry name" value="TetR_N"/>
    <property type="match status" value="1"/>
</dbReference>
<evidence type="ECO:0000256" key="1">
    <source>
        <dbReference type="ARBA" id="ARBA00022491"/>
    </source>
</evidence>
<feature type="DNA-binding region" description="H-T-H motif" evidence="5">
    <location>
        <begin position="26"/>
        <end position="45"/>
    </location>
</feature>
<feature type="domain" description="HTH tetR-type" evidence="6">
    <location>
        <begin position="3"/>
        <end position="63"/>
    </location>
</feature>
<dbReference type="GO" id="GO:0003700">
    <property type="term" value="F:DNA-binding transcription factor activity"/>
    <property type="evidence" value="ECO:0007669"/>
    <property type="project" value="TreeGrafter"/>
</dbReference>
<evidence type="ECO:0000259" key="6">
    <source>
        <dbReference type="PROSITE" id="PS50977"/>
    </source>
</evidence>
<dbReference type="PRINTS" id="PR00455">
    <property type="entry name" value="HTHTETR"/>
</dbReference>
<reference evidence="7" key="2">
    <citation type="submission" date="2023-01" db="EMBL/GenBank/DDBJ databases">
        <authorList>
            <person name="Sun Q."/>
            <person name="Evtushenko L."/>
        </authorList>
    </citation>
    <scope>NUCLEOTIDE SEQUENCE</scope>
    <source>
        <strain evidence="7">VKM Ac-1447</strain>
    </source>
</reference>
<dbReference type="InterPro" id="IPR039538">
    <property type="entry name" value="BetI_C"/>
</dbReference>
<dbReference type="PROSITE" id="PS50977">
    <property type="entry name" value="HTH_TETR_2"/>
    <property type="match status" value="1"/>
</dbReference>
<dbReference type="RefSeq" id="WP_210004444.1">
    <property type="nucleotide sequence ID" value="NZ_BSEO01000001.1"/>
</dbReference>
<dbReference type="PANTHER" id="PTHR30055:SF234">
    <property type="entry name" value="HTH-TYPE TRANSCRIPTIONAL REGULATOR BETI"/>
    <property type="match status" value="1"/>
</dbReference>
<dbReference type="SUPFAM" id="SSF48498">
    <property type="entry name" value="Tetracyclin repressor-like, C-terminal domain"/>
    <property type="match status" value="1"/>
</dbReference>
<dbReference type="Proteomes" id="UP001142317">
    <property type="component" value="Unassembled WGS sequence"/>
</dbReference>
<keyword evidence="4" id="KW-0804">Transcription</keyword>
<dbReference type="PROSITE" id="PS01081">
    <property type="entry name" value="HTH_TETR_1"/>
    <property type="match status" value="1"/>
</dbReference>
<proteinExistence type="predicted"/>
<comment type="caution">
    <text evidence="7">The sequence shown here is derived from an EMBL/GenBank/DDBJ whole genome shotgun (WGS) entry which is preliminary data.</text>
</comment>
<evidence type="ECO:0000313" key="7">
    <source>
        <dbReference type="EMBL" id="GLJ79231.1"/>
    </source>
</evidence>
<name>A0A9W6M2R7_9MICO</name>
<protein>
    <recommendedName>
        <fullName evidence="6">HTH tetR-type domain-containing protein</fullName>
    </recommendedName>
</protein>
<keyword evidence="3 5" id="KW-0238">DNA-binding</keyword>